<evidence type="ECO:0000313" key="3">
    <source>
        <dbReference type="Proteomes" id="UP000289340"/>
    </source>
</evidence>
<comment type="caution">
    <text evidence="2">The sequence shown here is derived from an EMBL/GenBank/DDBJ whole genome shotgun (WGS) entry which is preliminary data.</text>
</comment>
<reference evidence="2 3" key="1">
    <citation type="submission" date="2018-09" db="EMBL/GenBank/DDBJ databases">
        <title>A high-quality reference genome of wild soybean provides a powerful tool to mine soybean genomes.</title>
        <authorList>
            <person name="Xie M."/>
            <person name="Chung C.Y.L."/>
            <person name="Li M.-W."/>
            <person name="Wong F.-L."/>
            <person name="Chan T.-F."/>
            <person name="Lam H.-M."/>
        </authorList>
    </citation>
    <scope>NUCLEOTIDE SEQUENCE [LARGE SCALE GENOMIC DNA]</scope>
    <source>
        <strain evidence="3">cv. W05</strain>
        <tissue evidence="2">Hypocotyl of etiolated seedlings</tissue>
    </source>
</reference>
<dbReference type="EMBL" id="QZWG01000007">
    <property type="protein sequence ID" value="RZC03264.1"/>
    <property type="molecule type" value="Genomic_DNA"/>
</dbReference>
<evidence type="ECO:0000256" key="1">
    <source>
        <dbReference type="SAM" id="MobiDB-lite"/>
    </source>
</evidence>
<feature type="non-terminal residue" evidence="2">
    <location>
        <position position="1"/>
    </location>
</feature>
<feature type="region of interest" description="Disordered" evidence="1">
    <location>
        <begin position="1"/>
        <end position="23"/>
    </location>
</feature>
<dbReference type="AlphaFoldDB" id="A0A445JXP0"/>
<accession>A0A445JXP0</accession>
<feature type="region of interest" description="Disordered" evidence="1">
    <location>
        <begin position="44"/>
        <end position="67"/>
    </location>
</feature>
<evidence type="ECO:0000313" key="2">
    <source>
        <dbReference type="EMBL" id="RZC03264.1"/>
    </source>
</evidence>
<name>A0A445JXP0_GLYSO</name>
<gene>
    <name evidence="2" type="ORF">D0Y65_018092</name>
</gene>
<feature type="compositionally biased region" description="Polar residues" evidence="1">
    <location>
        <begin position="57"/>
        <end position="67"/>
    </location>
</feature>
<sequence>DCLSSKVSTPSIPPTPRTEGEILKSSNMKSFNFSELKTATRNFRPDSVVGVKRRQVPTPSRPSRSLGNNITRVVRHGAESVGVDANGNSFDITTKLLHLACHPAENSIACAGADSLK</sequence>
<proteinExistence type="predicted"/>
<feature type="compositionally biased region" description="Polar residues" evidence="1">
    <location>
        <begin position="1"/>
        <end position="10"/>
    </location>
</feature>
<organism evidence="2 3">
    <name type="scientific">Glycine soja</name>
    <name type="common">Wild soybean</name>
    <dbReference type="NCBI Taxonomy" id="3848"/>
    <lineage>
        <taxon>Eukaryota</taxon>
        <taxon>Viridiplantae</taxon>
        <taxon>Streptophyta</taxon>
        <taxon>Embryophyta</taxon>
        <taxon>Tracheophyta</taxon>
        <taxon>Spermatophyta</taxon>
        <taxon>Magnoliopsida</taxon>
        <taxon>eudicotyledons</taxon>
        <taxon>Gunneridae</taxon>
        <taxon>Pentapetalae</taxon>
        <taxon>rosids</taxon>
        <taxon>fabids</taxon>
        <taxon>Fabales</taxon>
        <taxon>Fabaceae</taxon>
        <taxon>Papilionoideae</taxon>
        <taxon>50 kb inversion clade</taxon>
        <taxon>NPAAA clade</taxon>
        <taxon>indigoferoid/millettioid clade</taxon>
        <taxon>Phaseoleae</taxon>
        <taxon>Glycine</taxon>
        <taxon>Glycine subgen. Soja</taxon>
    </lineage>
</organism>
<keyword evidence="3" id="KW-1185">Reference proteome</keyword>
<dbReference type="Proteomes" id="UP000289340">
    <property type="component" value="Chromosome 7"/>
</dbReference>
<protein>
    <submittedName>
        <fullName evidence="2">Serine/threonine protein phosphatase 2A 55 kDa regulatory subunit B beta isoform</fullName>
    </submittedName>
</protein>